<dbReference type="Proteomes" id="UP000772434">
    <property type="component" value="Unassembled WGS sequence"/>
</dbReference>
<feature type="chain" id="PRO_5040124588" description="Secreted protein" evidence="1">
    <location>
        <begin position="26"/>
        <end position="108"/>
    </location>
</feature>
<evidence type="ECO:0008006" key="4">
    <source>
        <dbReference type="Google" id="ProtNLM"/>
    </source>
</evidence>
<keyword evidence="3" id="KW-1185">Reference proteome</keyword>
<dbReference type="AlphaFoldDB" id="A0A9P5PZ42"/>
<gene>
    <name evidence="2" type="ORF">BDP27DRAFT_1361536</name>
</gene>
<reference evidence="2" key="1">
    <citation type="submission" date="2020-11" db="EMBL/GenBank/DDBJ databases">
        <authorList>
            <consortium name="DOE Joint Genome Institute"/>
            <person name="Ahrendt S."/>
            <person name="Riley R."/>
            <person name="Andreopoulos W."/>
            <person name="Labutti K."/>
            <person name="Pangilinan J."/>
            <person name="Ruiz-Duenas F.J."/>
            <person name="Barrasa J.M."/>
            <person name="Sanchez-Garcia M."/>
            <person name="Camarero S."/>
            <person name="Miyauchi S."/>
            <person name="Serrano A."/>
            <person name="Linde D."/>
            <person name="Babiker R."/>
            <person name="Drula E."/>
            <person name="Ayuso-Fernandez I."/>
            <person name="Pacheco R."/>
            <person name="Padilla G."/>
            <person name="Ferreira P."/>
            <person name="Barriuso J."/>
            <person name="Kellner H."/>
            <person name="Castanera R."/>
            <person name="Alfaro M."/>
            <person name="Ramirez L."/>
            <person name="Pisabarro A.G."/>
            <person name="Kuo A."/>
            <person name="Tritt A."/>
            <person name="Lipzen A."/>
            <person name="He G."/>
            <person name="Yan M."/>
            <person name="Ng V."/>
            <person name="Cullen D."/>
            <person name="Martin F."/>
            <person name="Rosso M.-N."/>
            <person name="Henrissat B."/>
            <person name="Hibbett D."/>
            <person name="Martinez A.T."/>
            <person name="Grigoriev I.V."/>
        </authorList>
    </citation>
    <scope>NUCLEOTIDE SEQUENCE</scope>
    <source>
        <strain evidence="2">AH 40177</strain>
    </source>
</reference>
<evidence type="ECO:0000256" key="1">
    <source>
        <dbReference type="SAM" id="SignalP"/>
    </source>
</evidence>
<accession>A0A9P5PZ42</accession>
<dbReference type="EMBL" id="JADNRY010000029">
    <property type="protein sequence ID" value="KAF9071878.1"/>
    <property type="molecule type" value="Genomic_DNA"/>
</dbReference>
<feature type="signal peptide" evidence="1">
    <location>
        <begin position="1"/>
        <end position="25"/>
    </location>
</feature>
<sequence>MATVSFYFCTFQLLLLTVFCTAVHSALERRHNLNWTIPLTPNISVFLACHEPNEQSSTDNAGRLVWRPLPRIHLDAGHGNCVLESLCPEMSMSPDPSILGSGVQVLAA</sequence>
<proteinExistence type="predicted"/>
<evidence type="ECO:0000313" key="2">
    <source>
        <dbReference type="EMBL" id="KAF9071878.1"/>
    </source>
</evidence>
<protein>
    <recommendedName>
        <fullName evidence="4">Secreted protein</fullName>
    </recommendedName>
</protein>
<comment type="caution">
    <text evidence="2">The sequence shown here is derived from an EMBL/GenBank/DDBJ whole genome shotgun (WGS) entry which is preliminary data.</text>
</comment>
<keyword evidence="1" id="KW-0732">Signal</keyword>
<name>A0A9P5PZ42_9AGAR</name>
<organism evidence="2 3">
    <name type="scientific">Rhodocollybia butyracea</name>
    <dbReference type="NCBI Taxonomy" id="206335"/>
    <lineage>
        <taxon>Eukaryota</taxon>
        <taxon>Fungi</taxon>
        <taxon>Dikarya</taxon>
        <taxon>Basidiomycota</taxon>
        <taxon>Agaricomycotina</taxon>
        <taxon>Agaricomycetes</taxon>
        <taxon>Agaricomycetidae</taxon>
        <taxon>Agaricales</taxon>
        <taxon>Marasmiineae</taxon>
        <taxon>Omphalotaceae</taxon>
        <taxon>Rhodocollybia</taxon>
    </lineage>
</organism>
<evidence type="ECO:0000313" key="3">
    <source>
        <dbReference type="Proteomes" id="UP000772434"/>
    </source>
</evidence>